<dbReference type="Pfam" id="PF08263">
    <property type="entry name" value="LRRNT_2"/>
    <property type="match status" value="1"/>
</dbReference>
<keyword evidence="9 13" id="KW-0472">Membrane</keyword>
<keyword evidence="16" id="KW-1185">Reference proteome</keyword>
<keyword evidence="11" id="KW-0325">Glycoprotein</keyword>
<dbReference type="Proteomes" id="UP000326396">
    <property type="component" value="Linkage Group LG6"/>
</dbReference>
<keyword evidence="7" id="KW-0067">ATP-binding</keyword>
<evidence type="ECO:0000256" key="9">
    <source>
        <dbReference type="ARBA" id="ARBA00023136"/>
    </source>
</evidence>
<evidence type="ECO:0000256" key="11">
    <source>
        <dbReference type="ARBA" id="ARBA00023180"/>
    </source>
</evidence>
<sequence length="756" mass="83198">MEVPVGEHLRLDKYDSTMVDSQRCWQLSRWKYRWVNILDLINMTPQWWIARGAGNCLDGSTVPVGEHLRLDKYDSTMVDSQRCWQLSRWKYRWVNILDLINMTPQWWIARGAGNCLDGSTGGSVAFSLNSDGLALLALKAAVTDDPSNSLSTWTETDVTPCRWTGIGCDSSYRVTSIILPNRSLTGYLPSELGALLYLKHLSFSNNNFSKPIPDHLFNATNLLSIDLSHNSLTGPIPKGISSLKFLMYLDLSSNLLTGYLPDSLTNLTNLSGTLNLSYNQFTGTIPPSYGLFPVMVSLDLRYNNLTGKIPLVGSLLNQGPTAFTGNPFLCGFPLQTQCSDPEAQNPRILSNPDAPKDMGSLTGLPGKPNSNSGSVVIPLISGISVTIGIVFFSMWIYRKKWRSTERKLRKNEAEKENIPVIRPEVEGQDGKFVVIDEGFGLELEDLLRASAYVVGKSKSGIVYKVVSGRGSGAAVGAVVAVRRLSEGDGVWRLKEFEAEMETIGKVQHPNVVRLRAYYYANDEKLLVSDFISNGSLYSALHDVGGPTNPLPPLSWASRLKIAQGTARGLAHIHECSPRKQVHGNIKSSKILLDDDLQPFISGFGLNRLVSATVAKCTSRKLSSSSSQLSLTGSKNPTSSSDMYYVAPEARMSAHKLGPKCDVYSFGIVLLEILTGRAPDGNGLDTDGKGLESFVRKAFREERPLTEIIDPVLLQEVHAKKQVVGAFHIALNCTEIDPEVRPKMRLVSDNLDRIKLQ</sequence>
<dbReference type="GO" id="GO:0016020">
    <property type="term" value="C:membrane"/>
    <property type="evidence" value="ECO:0007669"/>
    <property type="project" value="UniProtKB-SubCell"/>
</dbReference>
<dbReference type="Pfam" id="PF07714">
    <property type="entry name" value="PK_Tyr_Ser-Thr"/>
    <property type="match status" value="1"/>
</dbReference>
<evidence type="ECO:0000256" key="3">
    <source>
        <dbReference type="ARBA" id="ARBA00022692"/>
    </source>
</evidence>
<evidence type="ECO:0000313" key="15">
    <source>
        <dbReference type="EMBL" id="KAD3338576.1"/>
    </source>
</evidence>
<keyword evidence="3 13" id="KW-0812">Transmembrane</keyword>
<dbReference type="InterPro" id="IPR011009">
    <property type="entry name" value="Kinase-like_dom_sf"/>
</dbReference>
<dbReference type="InterPro" id="IPR001611">
    <property type="entry name" value="Leu-rich_rpt"/>
</dbReference>
<feature type="region of interest" description="Disordered" evidence="12">
    <location>
        <begin position="341"/>
        <end position="367"/>
    </location>
</feature>
<dbReference type="Gene3D" id="3.80.10.10">
    <property type="entry name" value="Ribonuclease Inhibitor"/>
    <property type="match status" value="2"/>
</dbReference>
<dbReference type="GO" id="GO:0004672">
    <property type="term" value="F:protein kinase activity"/>
    <property type="evidence" value="ECO:0007669"/>
    <property type="project" value="InterPro"/>
</dbReference>
<dbReference type="InterPro" id="IPR013210">
    <property type="entry name" value="LRR_N_plant-typ"/>
</dbReference>
<accession>A0A5N6MDT4</accession>
<evidence type="ECO:0000256" key="5">
    <source>
        <dbReference type="ARBA" id="ARBA00022737"/>
    </source>
</evidence>
<evidence type="ECO:0000256" key="2">
    <source>
        <dbReference type="ARBA" id="ARBA00022614"/>
    </source>
</evidence>
<gene>
    <name evidence="15" type="ORF">E3N88_34097</name>
</gene>
<feature type="transmembrane region" description="Helical" evidence="13">
    <location>
        <begin position="375"/>
        <end position="397"/>
    </location>
</feature>
<keyword evidence="8 13" id="KW-1133">Transmembrane helix</keyword>
<feature type="domain" description="Protein kinase" evidence="14">
    <location>
        <begin position="448"/>
        <end position="756"/>
    </location>
</feature>
<dbReference type="InterPro" id="IPR000719">
    <property type="entry name" value="Prot_kinase_dom"/>
</dbReference>
<dbReference type="Gene3D" id="1.10.510.10">
    <property type="entry name" value="Transferase(Phosphotransferase) domain 1"/>
    <property type="match status" value="1"/>
</dbReference>
<dbReference type="PROSITE" id="PS50011">
    <property type="entry name" value="PROTEIN_KINASE_DOM"/>
    <property type="match status" value="1"/>
</dbReference>
<evidence type="ECO:0000256" key="6">
    <source>
        <dbReference type="ARBA" id="ARBA00022741"/>
    </source>
</evidence>
<protein>
    <recommendedName>
        <fullName evidence="14">Protein kinase domain-containing protein</fullName>
    </recommendedName>
</protein>
<dbReference type="OrthoDB" id="1911848at2759"/>
<evidence type="ECO:0000256" key="8">
    <source>
        <dbReference type="ARBA" id="ARBA00022989"/>
    </source>
</evidence>
<dbReference type="PANTHER" id="PTHR48007">
    <property type="entry name" value="LEUCINE-RICH REPEAT RECEPTOR-LIKE PROTEIN KINASE PXC1"/>
    <property type="match status" value="1"/>
</dbReference>
<dbReference type="InterPro" id="IPR001245">
    <property type="entry name" value="Ser-Thr/Tyr_kinase_cat_dom"/>
</dbReference>
<dbReference type="AlphaFoldDB" id="A0A5N6MDT4"/>
<evidence type="ECO:0000256" key="1">
    <source>
        <dbReference type="ARBA" id="ARBA00004479"/>
    </source>
</evidence>
<keyword evidence="4" id="KW-0732">Signal</keyword>
<keyword evidence="6" id="KW-0547">Nucleotide-binding</keyword>
<keyword evidence="10" id="KW-0675">Receptor</keyword>
<comment type="caution">
    <text evidence="15">The sequence shown here is derived from an EMBL/GenBank/DDBJ whole genome shotgun (WGS) entry which is preliminary data.</text>
</comment>
<dbReference type="SUPFAM" id="SSF52058">
    <property type="entry name" value="L domain-like"/>
    <property type="match status" value="1"/>
</dbReference>
<comment type="subcellular location">
    <subcellularLocation>
        <location evidence="1">Membrane</location>
        <topology evidence="1">Single-pass type I membrane protein</topology>
    </subcellularLocation>
</comment>
<evidence type="ECO:0000259" key="14">
    <source>
        <dbReference type="PROSITE" id="PS50011"/>
    </source>
</evidence>
<dbReference type="Pfam" id="PF00560">
    <property type="entry name" value="LRR_1"/>
    <property type="match status" value="4"/>
</dbReference>
<dbReference type="InterPro" id="IPR046959">
    <property type="entry name" value="PRK1-6/SRF4-like"/>
</dbReference>
<evidence type="ECO:0000256" key="12">
    <source>
        <dbReference type="SAM" id="MobiDB-lite"/>
    </source>
</evidence>
<evidence type="ECO:0000313" key="16">
    <source>
        <dbReference type="Proteomes" id="UP000326396"/>
    </source>
</evidence>
<organism evidence="15 16">
    <name type="scientific">Mikania micrantha</name>
    <name type="common">bitter vine</name>
    <dbReference type="NCBI Taxonomy" id="192012"/>
    <lineage>
        <taxon>Eukaryota</taxon>
        <taxon>Viridiplantae</taxon>
        <taxon>Streptophyta</taxon>
        <taxon>Embryophyta</taxon>
        <taxon>Tracheophyta</taxon>
        <taxon>Spermatophyta</taxon>
        <taxon>Magnoliopsida</taxon>
        <taxon>eudicotyledons</taxon>
        <taxon>Gunneridae</taxon>
        <taxon>Pentapetalae</taxon>
        <taxon>asterids</taxon>
        <taxon>campanulids</taxon>
        <taxon>Asterales</taxon>
        <taxon>Asteraceae</taxon>
        <taxon>Asteroideae</taxon>
        <taxon>Heliantheae alliance</taxon>
        <taxon>Eupatorieae</taxon>
        <taxon>Mikania</taxon>
    </lineage>
</organism>
<name>A0A5N6MDT4_9ASTR</name>
<dbReference type="InterPro" id="IPR032675">
    <property type="entry name" value="LRR_dom_sf"/>
</dbReference>
<evidence type="ECO:0000256" key="4">
    <source>
        <dbReference type="ARBA" id="ARBA00022729"/>
    </source>
</evidence>
<dbReference type="PANTHER" id="PTHR48007:SF8">
    <property type="entry name" value="RECEPTOR PROTEIN KINASE-LIKE PROTEIN ZAR1"/>
    <property type="match status" value="1"/>
</dbReference>
<dbReference type="EMBL" id="SZYD01000016">
    <property type="protein sequence ID" value="KAD3338576.1"/>
    <property type="molecule type" value="Genomic_DNA"/>
</dbReference>
<dbReference type="SUPFAM" id="SSF56112">
    <property type="entry name" value="Protein kinase-like (PK-like)"/>
    <property type="match status" value="1"/>
</dbReference>
<keyword evidence="2" id="KW-0433">Leucine-rich repeat</keyword>
<keyword evidence="5" id="KW-0677">Repeat</keyword>
<evidence type="ECO:0000256" key="7">
    <source>
        <dbReference type="ARBA" id="ARBA00022840"/>
    </source>
</evidence>
<dbReference type="GO" id="GO:0005524">
    <property type="term" value="F:ATP binding"/>
    <property type="evidence" value="ECO:0007669"/>
    <property type="project" value="UniProtKB-KW"/>
</dbReference>
<proteinExistence type="predicted"/>
<dbReference type="FunFam" id="3.80.10.10:FF:000101">
    <property type="entry name" value="LRR receptor-like serine/threonine-protein kinase ERECTA"/>
    <property type="match status" value="1"/>
</dbReference>
<reference evidence="15 16" key="1">
    <citation type="submission" date="2019-05" db="EMBL/GenBank/DDBJ databases">
        <title>Mikania micrantha, genome provides insights into the molecular mechanism of rapid growth.</title>
        <authorList>
            <person name="Liu B."/>
        </authorList>
    </citation>
    <scope>NUCLEOTIDE SEQUENCE [LARGE SCALE GENOMIC DNA]</scope>
    <source>
        <strain evidence="15">NLD-2019</strain>
        <tissue evidence="15">Leaf</tissue>
    </source>
</reference>
<dbReference type="Gene3D" id="3.30.200.20">
    <property type="entry name" value="Phosphorylase Kinase, domain 1"/>
    <property type="match status" value="1"/>
</dbReference>
<evidence type="ECO:0000256" key="13">
    <source>
        <dbReference type="SAM" id="Phobius"/>
    </source>
</evidence>
<evidence type="ECO:0000256" key="10">
    <source>
        <dbReference type="ARBA" id="ARBA00023170"/>
    </source>
</evidence>